<protein>
    <recommendedName>
        <fullName evidence="3">Lumazine-binding protein</fullName>
    </recommendedName>
</protein>
<comment type="caution">
    <text evidence="1">The sequence shown here is derived from an EMBL/GenBank/DDBJ whole genome shotgun (WGS) entry which is preliminary data.</text>
</comment>
<dbReference type="InterPro" id="IPR032710">
    <property type="entry name" value="NTF2-like_dom_sf"/>
</dbReference>
<dbReference type="Pfam" id="PF12893">
    <property type="entry name" value="Lumazine_bd_2"/>
    <property type="match status" value="1"/>
</dbReference>
<dbReference type="SUPFAM" id="SSF54427">
    <property type="entry name" value="NTF2-like"/>
    <property type="match status" value="1"/>
</dbReference>
<proteinExistence type="predicted"/>
<accession>A0ABN2LEH5</accession>
<name>A0ABN2LEH5_9MICO</name>
<dbReference type="Proteomes" id="UP001500851">
    <property type="component" value="Unassembled WGS sequence"/>
</dbReference>
<keyword evidence="2" id="KW-1185">Reference proteome</keyword>
<sequence>MEDQVRAAVERYVAGVSANDAELVKQAFTEDGRMWGYLGDAFTVMTAVDFAEQVVATAPPADPAYRAEIHSIEVTGGIASAILDERAYLGSDFRNQFGLVLVDGDWRIASKVFTTR</sequence>
<organism evidence="1 2">
    <name type="scientific">Leucobacter iarius</name>
    <dbReference type="NCBI Taxonomy" id="333963"/>
    <lineage>
        <taxon>Bacteria</taxon>
        <taxon>Bacillati</taxon>
        <taxon>Actinomycetota</taxon>
        <taxon>Actinomycetes</taxon>
        <taxon>Micrococcales</taxon>
        <taxon>Microbacteriaceae</taxon>
        <taxon>Leucobacter</taxon>
    </lineage>
</organism>
<dbReference type="Gene3D" id="3.10.450.50">
    <property type="match status" value="1"/>
</dbReference>
<reference evidence="1 2" key="1">
    <citation type="journal article" date="2019" name="Int. J. Syst. Evol. Microbiol.">
        <title>The Global Catalogue of Microorganisms (GCM) 10K type strain sequencing project: providing services to taxonomists for standard genome sequencing and annotation.</title>
        <authorList>
            <consortium name="The Broad Institute Genomics Platform"/>
            <consortium name="The Broad Institute Genome Sequencing Center for Infectious Disease"/>
            <person name="Wu L."/>
            <person name="Ma J."/>
        </authorList>
    </citation>
    <scope>NUCLEOTIDE SEQUENCE [LARGE SCALE GENOMIC DNA]</scope>
    <source>
        <strain evidence="1 2">JCM 14736</strain>
    </source>
</reference>
<dbReference type="InterPro" id="IPR039437">
    <property type="entry name" value="FrzH/put_lumazine-bd"/>
</dbReference>
<dbReference type="RefSeq" id="WP_344030719.1">
    <property type="nucleotide sequence ID" value="NZ_BAAAOB010000001.1"/>
</dbReference>
<evidence type="ECO:0008006" key="3">
    <source>
        <dbReference type="Google" id="ProtNLM"/>
    </source>
</evidence>
<evidence type="ECO:0000313" key="2">
    <source>
        <dbReference type="Proteomes" id="UP001500851"/>
    </source>
</evidence>
<evidence type="ECO:0000313" key="1">
    <source>
        <dbReference type="EMBL" id="GAA1785309.1"/>
    </source>
</evidence>
<dbReference type="EMBL" id="BAAAOB010000001">
    <property type="protein sequence ID" value="GAA1785309.1"/>
    <property type="molecule type" value="Genomic_DNA"/>
</dbReference>
<gene>
    <name evidence="1" type="ORF">GCM10009768_12750</name>
</gene>